<dbReference type="InterPro" id="IPR050489">
    <property type="entry name" value="Tyr-tRNA_synthase"/>
</dbReference>
<dbReference type="HAMAP" id="MF_02008">
    <property type="entry name" value="Tyr_tRNA_synth_type3"/>
    <property type="match status" value="1"/>
</dbReference>
<keyword evidence="4 8" id="KW-0067">ATP-binding</keyword>
<dbReference type="PRINTS" id="PR01040">
    <property type="entry name" value="TRNASYNTHTYR"/>
</dbReference>
<keyword evidence="3 8" id="KW-0547">Nucleotide-binding</keyword>
<comment type="function">
    <text evidence="8">Catalyzes the attachment of tyrosine to tRNA(Tyr) in a two-step reaction: tyrosine is first activated by ATP to form Tyr-AMP and then transferred to the acceptor end of tRNA(Tyr).</text>
</comment>
<feature type="binding site" evidence="8">
    <location>
        <position position="33"/>
    </location>
    <ligand>
        <name>L-tyrosine</name>
        <dbReference type="ChEBI" id="CHEBI:58315"/>
    </ligand>
</feature>
<dbReference type="Gene3D" id="1.10.240.10">
    <property type="entry name" value="Tyrosyl-Transfer RNA Synthetase"/>
    <property type="match status" value="1"/>
</dbReference>
<evidence type="ECO:0000313" key="9">
    <source>
        <dbReference type="EMBL" id="MFD1633568.1"/>
    </source>
</evidence>
<feature type="binding site" evidence="8">
    <location>
        <position position="154"/>
    </location>
    <ligand>
        <name>L-tyrosine</name>
        <dbReference type="ChEBI" id="CHEBI:58315"/>
    </ligand>
</feature>
<dbReference type="GO" id="GO:0004831">
    <property type="term" value="F:tyrosine-tRNA ligase activity"/>
    <property type="evidence" value="ECO:0007669"/>
    <property type="project" value="UniProtKB-UniRule"/>
</dbReference>
<dbReference type="InterPro" id="IPR001412">
    <property type="entry name" value="aa-tRNA-synth_I_CS"/>
</dbReference>
<sequence length="333" mass="36862">MDAYERITRNATEVVTESEGRELAEDPEGKRAYVGYEPSGVLHIGHMLTATKLIDLQEAGFEVTVLLADVHAYLNDKGTFEEIRETAERMKAQFLAYGLDEERTEFVYGSEFQFDREYVLDLHALELETTLSRAERAMAEIKSGDSVRVSQAVYPLMQALDIVYLDVDLAVGGMEQRKVHMLARDTLPGIGEASPTCLHTPLIADLDTGVGKMSASEGVSISMEDSTADIERKVNDAFCPPTRDPDPDDEGRERENPVLQIFEYHVFPRYDTVVVERPDEYGGDLTYTDYESLAADLDAGALHPADAKGALATYLDELIAPGRAKLRDAISDA</sequence>
<feature type="binding site" evidence="8">
    <location>
        <position position="176"/>
    </location>
    <ligand>
        <name>L-tyrosine</name>
        <dbReference type="ChEBI" id="CHEBI:58315"/>
    </ligand>
</feature>
<dbReference type="EC" id="6.1.1.1" evidence="8"/>
<keyword evidence="1 8" id="KW-0963">Cytoplasm</keyword>
<comment type="similarity">
    <text evidence="8">Belongs to the class-I aminoacyl-tRNA synthetase family. TyrS type 3 subfamily.</text>
</comment>
<feature type="binding site" evidence="8">
    <location>
        <position position="158"/>
    </location>
    <ligand>
        <name>L-tyrosine</name>
        <dbReference type="ChEBI" id="CHEBI:58315"/>
    </ligand>
</feature>
<accession>A0ABD6CWG4</accession>
<dbReference type="InterPro" id="IPR023617">
    <property type="entry name" value="Tyr-tRNA-ligase_arc/euk-type"/>
</dbReference>
<protein>
    <recommendedName>
        <fullName evidence="8">Tyrosine--tRNA ligase</fullName>
        <ecNumber evidence="8">6.1.1.1</ecNumber>
    </recommendedName>
    <alternativeName>
        <fullName evidence="8">Tyrosyl-tRNA synthetase</fullName>
        <shortName evidence="8">TyrRS</shortName>
    </alternativeName>
</protein>
<evidence type="ECO:0000256" key="1">
    <source>
        <dbReference type="ARBA" id="ARBA00022490"/>
    </source>
</evidence>
<dbReference type="GO" id="GO:0005737">
    <property type="term" value="C:cytoplasm"/>
    <property type="evidence" value="ECO:0007669"/>
    <property type="project" value="UniProtKB-SubCell"/>
</dbReference>
<comment type="catalytic activity">
    <reaction evidence="7 8">
        <text>tRNA(Tyr) + L-tyrosine + ATP = L-tyrosyl-tRNA(Tyr) + AMP + diphosphate + H(+)</text>
        <dbReference type="Rhea" id="RHEA:10220"/>
        <dbReference type="Rhea" id="RHEA-COMP:9706"/>
        <dbReference type="Rhea" id="RHEA-COMP:9707"/>
        <dbReference type="ChEBI" id="CHEBI:15378"/>
        <dbReference type="ChEBI" id="CHEBI:30616"/>
        <dbReference type="ChEBI" id="CHEBI:33019"/>
        <dbReference type="ChEBI" id="CHEBI:58315"/>
        <dbReference type="ChEBI" id="CHEBI:78442"/>
        <dbReference type="ChEBI" id="CHEBI:78536"/>
        <dbReference type="ChEBI" id="CHEBI:456215"/>
        <dbReference type="EC" id="6.1.1.1"/>
    </reaction>
</comment>
<dbReference type="SUPFAM" id="SSF52374">
    <property type="entry name" value="Nucleotidylyl transferase"/>
    <property type="match status" value="1"/>
</dbReference>
<keyword evidence="6 8" id="KW-0030">Aminoacyl-tRNA synthetase</keyword>
<dbReference type="InterPro" id="IPR002307">
    <property type="entry name" value="Tyr-tRNA-ligase"/>
</dbReference>
<comment type="caution">
    <text evidence="8">Lacks conserved residue(s) required for the propagation of feature annotation.</text>
</comment>
<evidence type="ECO:0000256" key="5">
    <source>
        <dbReference type="ARBA" id="ARBA00022917"/>
    </source>
</evidence>
<keyword evidence="5 8" id="KW-0648">Protein biosynthesis</keyword>
<organism evidence="9 10">
    <name type="scientific">Haloplanus ruber</name>
    <dbReference type="NCBI Taxonomy" id="869892"/>
    <lineage>
        <taxon>Archaea</taxon>
        <taxon>Methanobacteriati</taxon>
        <taxon>Methanobacteriota</taxon>
        <taxon>Stenosarchaea group</taxon>
        <taxon>Halobacteria</taxon>
        <taxon>Halobacteriales</taxon>
        <taxon>Haloferacaceae</taxon>
        <taxon>Haloplanus</taxon>
    </lineage>
</organism>
<evidence type="ECO:0000256" key="4">
    <source>
        <dbReference type="ARBA" id="ARBA00022840"/>
    </source>
</evidence>
<comment type="subunit">
    <text evidence="8">Homodimer.</text>
</comment>
<comment type="caution">
    <text evidence="9">The sequence shown here is derived from an EMBL/GenBank/DDBJ whole genome shotgun (WGS) entry which is preliminary data.</text>
</comment>
<dbReference type="PANTHER" id="PTHR46264:SF4">
    <property type="entry name" value="TYROSINE--TRNA LIGASE, CYTOPLASMIC"/>
    <property type="match status" value="1"/>
</dbReference>
<dbReference type="GO" id="GO:0005524">
    <property type="term" value="F:ATP binding"/>
    <property type="evidence" value="ECO:0007669"/>
    <property type="project" value="UniProtKB-UniRule"/>
</dbReference>
<dbReference type="NCBIfam" id="TIGR00234">
    <property type="entry name" value="tyrS"/>
    <property type="match status" value="1"/>
</dbReference>
<dbReference type="Pfam" id="PF00579">
    <property type="entry name" value="tRNA-synt_1b"/>
    <property type="match status" value="1"/>
</dbReference>
<name>A0ABD6CWG4_9EURY</name>
<dbReference type="RefSeq" id="WP_256405551.1">
    <property type="nucleotide sequence ID" value="NZ_CP187151.1"/>
</dbReference>
<evidence type="ECO:0000256" key="6">
    <source>
        <dbReference type="ARBA" id="ARBA00023146"/>
    </source>
</evidence>
<dbReference type="NCBIfam" id="NF006330">
    <property type="entry name" value="PRK08560.1"/>
    <property type="match status" value="1"/>
</dbReference>
<evidence type="ECO:0000313" key="10">
    <source>
        <dbReference type="Proteomes" id="UP001597075"/>
    </source>
</evidence>
<dbReference type="InterPro" id="IPR002305">
    <property type="entry name" value="aa-tRNA-synth_Ic"/>
</dbReference>
<dbReference type="PANTHER" id="PTHR46264">
    <property type="entry name" value="TYROSINE-TRNA LIGASE"/>
    <property type="match status" value="1"/>
</dbReference>
<dbReference type="PROSITE" id="PS00178">
    <property type="entry name" value="AA_TRNA_LIGASE_I"/>
    <property type="match status" value="1"/>
</dbReference>
<dbReference type="AlphaFoldDB" id="A0ABD6CWG4"/>
<keyword evidence="2 8" id="KW-0436">Ligase</keyword>
<gene>
    <name evidence="8" type="primary">tyrS</name>
    <name evidence="9" type="ORF">ACFSBJ_07455</name>
</gene>
<proteinExistence type="inferred from homology"/>
<feature type="short sequence motif" description="'HIGH' region" evidence="8">
    <location>
        <begin position="38"/>
        <end position="46"/>
    </location>
</feature>
<dbReference type="Proteomes" id="UP001597075">
    <property type="component" value="Unassembled WGS sequence"/>
</dbReference>
<dbReference type="InterPro" id="IPR023684">
    <property type="entry name" value="Tyr-tRNA-ligase_3"/>
</dbReference>
<dbReference type="GO" id="GO:0006437">
    <property type="term" value="P:tyrosyl-tRNA aminoacylation"/>
    <property type="evidence" value="ECO:0007669"/>
    <property type="project" value="UniProtKB-UniRule"/>
</dbReference>
<dbReference type="Gene3D" id="3.40.50.620">
    <property type="entry name" value="HUPs"/>
    <property type="match status" value="1"/>
</dbReference>
<dbReference type="PIRSF" id="PIRSF006588">
    <property type="entry name" value="TyrRS_arch_euk"/>
    <property type="match status" value="1"/>
</dbReference>
<evidence type="ECO:0000256" key="8">
    <source>
        <dbReference type="HAMAP-Rule" id="MF_02008"/>
    </source>
</evidence>
<evidence type="ECO:0000256" key="3">
    <source>
        <dbReference type="ARBA" id="ARBA00022741"/>
    </source>
</evidence>
<dbReference type="EMBL" id="JBHUDL010000009">
    <property type="protein sequence ID" value="MFD1633568.1"/>
    <property type="molecule type" value="Genomic_DNA"/>
</dbReference>
<comment type="subcellular location">
    <subcellularLocation>
        <location evidence="8">Cytoplasm</location>
    </subcellularLocation>
</comment>
<reference evidence="9 10" key="1">
    <citation type="journal article" date="2019" name="Int. J. Syst. Evol. Microbiol.">
        <title>The Global Catalogue of Microorganisms (GCM) 10K type strain sequencing project: providing services to taxonomists for standard genome sequencing and annotation.</title>
        <authorList>
            <consortium name="The Broad Institute Genomics Platform"/>
            <consortium name="The Broad Institute Genome Sequencing Center for Infectious Disease"/>
            <person name="Wu L."/>
            <person name="Ma J."/>
        </authorList>
    </citation>
    <scope>NUCLEOTIDE SEQUENCE [LARGE SCALE GENOMIC DNA]</scope>
    <source>
        <strain evidence="9 10">CGMCC 1.10594</strain>
    </source>
</reference>
<dbReference type="InterPro" id="IPR014729">
    <property type="entry name" value="Rossmann-like_a/b/a_fold"/>
</dbReference>
<evidence type="ECO:0000256" key="2">
    <source>
        <dbReference type="ARBA" id="ARBA00022598"/>
    </source>
</evidence>
<evidence type="ECO:0000256" key="7">
    <source>
        <dbReference type="ARBA" id="ARBA00048248"/>
    </source>
</evidence>
<feature type="binding site" evidence="8">
    <location>
        <position position="161"/>
    </location>
    <ligand>
        <name>L-tyrosine</name>
        <dbReference type="ChEBI" id="CHEBI:58315"/>
    </ligand>
</feature>
<keyword evidence="10" id="KW-1185">Reference proteome</keyword>